<feature type="transmembrane region" description="Helical" evidence="8">
    <location>
        <begin position="520"/>
        <end position="540"/>
    </location>
</feature>
<feature type="transmembrane region" description="Helical" evidence="8">
    <location>
        <begin position="133"/>
        <end position="152"/>
    </location>
</feature>
<evidence type="ECO:0000259" key="9">
    <source>
        <dbReference type="Pfam" id="PF00361"/>
    </source>
</evidence>
<feature type="transmembrane region" description="Helical" evidence="8">
    <location>
        <begin position="108"/>
        <end position="127"/>
    </location>
</feature>
<dbReference type="AlphaFoldDB" id="A0A1X7K6F6"/>
<name>A0A1X7K6F6_9BACT</name>
<dbReference type="Pfam" id="PF00361">
    <property type="entry name" value="Proton_antipo_M"/>
    <property type="match status" value="1"/>
</dbReference>
<feature type="transmembrane region" description="Helical" evidence="8">
    <location>
        <begin position="205"/>
        <end position="227"/>
    </location>
</feature>
<feature type="transmembrane region" description="Helical" evidence="8">
    <location>
        <begin position="267"/>
        <end position="289"/>
    </location>
</feature>
<dbReference type="GO" id="GO:0008137">
    <property type="term" value="F:NADH dehydrogenase (ubiquinone) activity"/>
    <property type="evidence" value="ECO:0007669"/>
    <property type="project" value="InterPro"/>
</dbReference>
<reference evidence="11" key="1">
    <citation type="submission" date="2017-04" db="EMBL/GenBank/DDBJ databases">
        <authorList>
            <person name="Varghese N."/>
            <person name="Submissions S."/>
        </authorList>
    </citation>
    <scope>NUCLEOTIDE SEQUENCE [LARGE SCALE GENOMIC DNA]</scope>
    <source>
        <strain evidence="11">USBA 82</strain>
    </source>
</reference>
<evidence type="ECO:0000256" key="2">
    <source>
        <dbReference type="ARBA" id="ARBA00022475"/>
    </source>
</evidence>
<sequence length="661" mass="70751">MEFLLLGSVALYFLSALGALCFGRRAPGGWIVPVSTVLSSAMVALPLISVLLRGTIVDIQVPWAIPVGSFHLRMDGLSGWFVLILSLISPAVAFYGRGYLRDRGETSGGSWMGFCLQILSGGIFMVLISYDGILFLLSWEIMSMAAFFLVMFDHHKEGSRRAGWVYLIATHLGTAFLFFMFFLLGGKTGSYDFSSFGGLAGVADLVFALAVIGFGAKAGFFGLHLWLPEAHPAAPSHGSAMMSGVMVKTGIYGVVRIMTMAEVWPQWWGWTLLILGVISGIGGVIHSVVQKDLKRLLAFCTVENIGIVLIGLGIGALGAGYDRSIGIIAVCGALLHCLNHSIFKAGLFMAAGSVIKATGTGDMNLLGGLYRTMPKSGLAFLPLCLSVCGLPPFNGFVGEFLIYKASYWTVVPQELSSVGLRIGGFVAISSLALIGGLAAMAFLKAYGTVFSGQPRSDLGYTEDPGPFMTLPMLSLAAFCLALGLCGSLSILLAGAVASSIHPIGLHQSSLMSVIRISKVYMNVAVLSIGLLAVVFGLYSLRARLQKGRSVSYGPVWGCGYSCPSPRMQYTGSSFSQPVLVAFSSFLRSHIGGSWPEGYFPGPSSFWTESTGVFQRYLYDPMFGTVMKVVQEIKKLHSGGTHLYVFYVFVALVAVLTWSLLW</sequence>
<comment type="subcellular location">
    <subcellularLocation>
        <location evidence="1">Cell membrane</location>
        <topology evidence="1">Multi-pass membrane protein</topology>
    </subcellularLocation>
    <subcellularLocation>
        <location evidence="7">Membrane</location>
        <topology evidence="7">Multi-pass membrane protein</topology>
    </subcellularLocation>
</comment>
<dbReference type="PANTHER" id="PTHR42682">
    <property type="entry name" value="HYDROGENASE-4 COMPONENT F"/>
    <property type="match status" value="1"/>
</dbReference>
<dbReference type="PRINTS" id="PR01437">
    <property type="entry name" value="NUOXDRDTASE4"/>
</dbReference>
<dbReference type="GO" id="GO:0005886">
    <property type="term" value="C:plasma membrane"/>
    <property type="evidence" value="ECO:0007669"/>
    <property type="project" value="UniProtKB-SubCell"/>
</dbReference>
<dbReference type="PANTHER" id="PTHR42682:SF3">
    <property type="entry name" value="FORMATE HYDROGENLYASE SUBUNIT 3-RELATED"/>
    <property type="match status" value="1"/>
</dbReference>
<feature type="transmembrane region" description="Helical" evidence="8">
    <location>
        <begin position="642"/>
        <end position="660"/>
    </location>
</feature>
<dbReference type="RefSeq" id="WP_143340879.1">
    <property type="nucleotide sequence ID" value="NZ_FXBB01000021.1"/>
</dbReference>
<evidence type="ECO:0000256" key="1">
    <source>
        <dbReference type="ARBA" id="ARBA00004651"/>
    </source>
</evidence>
<dbReference type="InterPro" id="IPR003918">
    <property type="entry name" value="NADH_UbQ_OxRdtase"/>
</dbReference>
<feature type="transmembrane region" description="Helical" evidence="8">
    <location>
        <begin position="78"/>
        <end position="96"/>
    </location>
</feature>
<keyword evidence="11" id="KW-1185">Reference proteome</keyword>
<gene>
    <name evidence="10" type="ORF">SAMN06275492_12135</name>
</gene>
<evidence type="ECO:0000256" key="5">
    <source>
        <dbReference type="ARBA" id="ARBA00023002"/>
    </source>
</evidence>
<dbReference type="GO" id="GO:0042773">
    <property type="term" value="P:ATP synthesis coupled electron transport"/>
    <property type="evidence" value="ECO:0007669"/>
    <property type="project" value="InterPro"/>
</dbReference>
<organism evidence="10 11">
    <name type="scientific">Dethiosulfovibrio salsuginis</name>
    <dbReference type="NCBI Taxonomy" id="561720"/>
    <lineage>
        <taxon>Bacteria</taxon>
        <taxon>Thermotogati</taxon>
        <taxon>Synergistota</taxon>
        <taxon>Synergistia</taxon>
        <taxon>Synergistales</taxon>
        <taxon>Dethiosulfovibrionaceae</taxon>
        <taxon>Dethiosulfovibrio</taxon>
    </lineage>
</organism>
<accession>A0A1X7K6F6</accession>
<feature type="transmembrane region" description="Helical" evidence="8">
    <location>
        <begin position="164"/>
        <end position="185"/>
    </location>
</feature>
<dbReference type="InterPro" id="IPR052175">
    <property type="entry name" value="ComplexI-like_HydComp"/>
</dbReference>
<evidence type="ECO:0000313" key="11">
    <source>
        <dbReference type="Proteomes" id="UP000193355"/>
    </source>
</evidence>
<dbReference type="Proteomes" id="UP000193355">
    <property type="component" value="Unassembled WGS sequence"/>
</dbReference>
<keyword evidence="4 8" id="KW-1133">Transmembrane helix</keyword>
<feature type="transmembrane region" description="Helical" evidence="8">
    <location>
        <begin position="296"/>
        <end position="319"/>
    </location>
</feature>
<evidence type="ECO:0000256" key="3">
    <source>
        <dbReference type="ARBA" id="ARBA00022692"/>
    </source>
</evidence>
<evidence type="ECO:0000256" key="7">
    <source>
        <dbReference type="RuleBase" id="RU000320"/>
    </source>
</evidence>
<dbReference type="OrthoDB" id="9807568at2"/>
<keyword evidence="3 7" id="KW-0812">Transmembrane</keyword>
<evidence type="ECO:0000313" key="10">
    <source>
        <dbReference type="EMBL" id="SMG36243.1"/>
    </source>
</evidence>
<dbReference type="EMBL" id="FXBB01000021">
    <property type="protein sequence ID" value="SMG36243.1"/>
    <property type="molecule type" value="Genomic_DNA"/>
</dbReference>
<keyword evidence="6 8" id="KW-0472">Membrane</keyword>
<feature type="transmembrane region" description="Helical" evidence="8">
    <location>
        <begin position="239"/>
        <end position="261"/>
    </location>
</feature>
<dbReference type="GO" id="GO:0016491">
    <property type="term" value="F:oxidoreductase activity"/>
    <property type="evidence" value="ECO:0007669"/>
    <property type="project" value="UniProtKB-KW"/>
</dbReference>
<evidence type="ECO:0000256" key="8">
    <source>
        <dbReference type="SAM" id="Phobius"/>
    </source>
</evidence>
<evidence type="ECO:0000256" key="4">
    <source>
        <dbReference type="ARBA" id="ARBA00022989"/>
    </source>
</evidence>
<proteinExistence type="predicted"/>
<feature type="transmembrane region" description="Helical" evidence="8">
    <location>
        <begin position="422"/>
        <end position="443"/>
    </location>
</feature>
<feature type="transmembrane region" description="Helical" evidence="8">
    <location>
        <begin position="378"/>
        <end position="402"/>
    </location>
</feature>
<evidence type="ECO:0000256" key="6">
    <source>
        <dbReference type="ARBA" id="ARBA00023136"/>
    </source>
</evidence>
<keyword evidence="5" id="KW-0560">Oxidoreductase</keyword>
<protein>
    <recommendedName>
        <fullName evidence="9">NADH:quinone oxidoreductase/Mrp antiporter transmembrane domain-containing protein</fullName>
    </recommendedName>
</protein>
<feature type="transmembrane region" description="Helical" evidence="8">
    <location>
        <begin position="475"/>
        <end position="500"/>
    </location>
</feature>
<dbReference type="STRING" id="561720.SAMN06275492_12135"/>
<feature type="domain" description="NADH:quinone oxidoreductase/Mrp antiporter transmembrane" evidence="9">
    <location>
        <begin position="130"/>
        <end position="406"/>
    </location>
</feature>
<feature type="transmembrane region" description="Helical" evidence="8">
    <location>
        <begin position="28"/>
        <end position="48"/>
    </location>
</feature>
<dbReference type="InterPro" id="IPR001750">
    <property type="entry name" value="ND/Mrp_TM"/>
</dbReference>
<keyword evidence="2" id="KW-1003">Cell membrane</keyword>